<proteinExistence type="predicted"/>
<dbReference type="EMBL" id="AP024545">
    <property type="protein sequence ID" value="BCT91967.1"/>
    <property type="molecule type" value="Genomic_DNA"/>
</dbReference>
<keyword evidence="2" id="KW-1185">Reference proteome</keyword>
<evidence type="ECO:0000313" key="2">
    <source>
        <dbReference type="Proteomes" id="UP000681317"/>
    </source>
</evidence>
<gene>
    <name evidence="1" type="ORF">LYSCAS_09910</name>
</gene>
<dbReference type="RefSeq" id="WP_213436314.1">
    <property type="nucleotide sequence ID" value="NZ_AP024545.1"/>
</dbReference>
<protein>
    <submittedName>
        <fullName evidence="1">Uncharacterized protein</fullName>
    </submittedName>
</protein>
<name>A0ABN6FVE4_9GAMM</name>
<dbReference type="Proteomes" id="UP000681317">
    <property type="component" value="Chromosome"/>
</dbReference>
<evidence type="ECO:0000313" key="1">
    <source>
        <dbReference type="EMBL" id="BCT91967.1"/>
    </source>
</evidence>
<organism evidence="1 2">
    <name type="scientific">Noviluteimonas caseinilytica</name>
    <dbReference type="NCBI Taxonomy" id="2675101"/>
    <lineage>
        <taxon>Bacteria</taxon>
        <taxon>Pseudomonadati</taxon>
        <taxon>Pseudomonadota</taxon>
        <taxon>Gammaproteobacteria</taxon>
        <taxon>Lysobacterales</taxon>
        <taxon>Lysobacteraceae</taxon>
        <taxon>Noviluteimonas</taxon>
    </lineage>
</organism>
<sequence>MKVNDYFEFDDEHPIPNLDVVDINTVKTNGGSDLFVIVATPLADDPRSLKRLLRKIERYLEFLNSEEFLAQSGPPTTANTNIIVKLHPESSRAAFELVERSRERVISNNANLVIDMQV</sequence>
<accession>A0ABN6FVE4</accession>
<reference evidence="1 2" key="1">
    <citation type="submission" date="2021-03" db="EMBL/GenBank/DDBJ databases">
        <title>Complete Genome Sequences of Two Lysobacter Strains Isolated from Sea Water (Lysobacter caseinilyticus) and Soil (Lysobacter helvus) in South Korea.</title>
        <authorList>
            <person name="Watanabe Y."/>
            <person name="Arakawa K."/>
        </authorList>
    </citation>
    <scope>NUCLEOTIDE SEQUENCE [LARGE SCALE GENOMIC DNA]</scope>
    <source>
        <strain evidence="1 2">KVB24</strain>
    </source>
</reference>